<dbReference type="InterPro" id="IPR004147">
    <property type="entry name" value="ABC1_dom"/>
</dbReference>
<accession>A0A6C0CMS2</accession>
<evidence type="ECO:0000259" key="2">
    <source>
        <dbReference type="Pfam" id="PF03109"/>
    </source>
</evidence>
<evidence type="ECO:0000256" key="1">
    <source>
        <dbReference type="ARBA" id="ARBA00009670"/>
    </source>
</evidence>
<protein>
    <recommendedName>
        <fullName evidence="2">ABC1 atypical kinase-like domain-containing protein</fullName>
    </recommendedName>
</protein>
<name>A0A6C0CMS2_9ZZZZ</name>
<evidence type="ECO:0000313" key="3">
    <source>
        <dbReference type="EMBL" id="QHT05771.1"/>
    </source>
</evidence>
<dbReference type="AlphaFoldDB" id="A0A6C0CMS2"/>
<dbReference type="InterPro" id="IPR011009">
    <property type="entry name" value="Kinase-like_dom_sf"/>
</dbReference>
<dbReference type="EMBL" id="MN739459">
    <property type="protein sequence ID" value="QHT05771.1"/>
    <property type="molecule type" value="Genomic_DNA"/>
</dbReference>
<dbReference type="Gene3D" id="3.30.200.20">
    <property type="entry name" value="Phosphorylase Kinase, domain 1"/>
    <property type="match status" value="1"/>
</dbReference>
<dbReference type="SUPFAM" id="SSF56112">
    <property type="entry name" value="Protein kinase-like (PK-like)"/>
    <property type="match status" value="1"/>
</dbReference>
<comment type="similarity">
    <text evidence="1">Belongs to the protein kinase superfamily. ADCK protein kinase family.</text>
</comment>
<dbReference type="CDD" id="cd05121">
    <property type="entry name" value="ABC1_ADCK3-like"/>
    <property type="match status" value="1"/>
</dbReference>
<dbReference type="PANTHER" id="PTHR10566:SF113">
    <property type="entry name" value="PROTEIN ACTIVITY OF BC1 COMPLEX KINASE 7, CHLOROPLASTIC"/>
    <property type="match status" value="1"/>
</dbReference>
<proteinExistence type="inferred from homology"/>
<dbReference type="InterPro" id="IPR050154">
    <property type="entry name" value="UbiB_kinase"/>
</dbReference>
<sequence length="488" mass="54796">MAICLGINVPGPTSRKVKTWKFTGKFLWKNATVQNKSELGRWVKQELLDLGPTFVKLGQIASTRADLYPPEFTKELESLQDDVPPVEIDVDVKYDIFKEFDPVPFKSASIGQVHMAVLQNGQKVVVKVKRPGIFNIMKEDTDTIRGIVHFLERIGIDTGNSSGLVLDESIEYLLGEADYKQEINNAIKFRKSMKDVEWVKVPKMYKKYSNDEMIVMEYVPSVKLTEITDKRVNKKKICEALINAYVIQTMDNGLFHADPHPGNLGFSSKGKLVFYDFGLLVPLSDELRDGFTKLFGFIITRDTAGVVDTLVKLGVIVPTSSDVSDIELFFETILGYLETLDGSGIVNDDLAAQLAIEKPFVVPSSFVYLAKAFSTIEGICLKLDPDFNYFTYLEPLIQQQIIESVDVGDIFAKTTEIPGTIGKISTAVSGLQKSRGSMKRTMIKTRQEIKIVQYSVVCALLAEKFGDNPPLAMFFVFCTIWFTFRKSR</sequence>
<dbReference type="Gene3D" id="1.10.510.10">
    <property type="entry name" value="Transferase(Phosphotransferase) domain 1"/>
    <property type="match status" value="1"/>
</dbReference>
<reference evidence="3" key="1">
    <citation type="journal article" date="2020" name="Nature">
        <title>Giant virus diversity and host interactions through global metagenomics.</title>
        <authorList>
            <person name="Schulz F."/>
            <person name="Roux S."/>
            <person name="Paez-Espino D."/>
            <person name="Jungbluth S."/>
            <person name="Walsh D.A."/>
            <person name="Denef V.J."/>
            <person name="McMahon K.D."/>
            <person name="Konstantinidis K.T."/>
            <person name="Eloe-Fadrosh E.A."/>
            <person name="Kyrpides N.C."/>
            <person name="Woyke T."/>
        </authorList>
    </citation>
    <scope>NUCLEOTIDE SEQUENCE</scope>
    <source>
        <strain evidence="3">GVMAG-M-3300021389-45</strain>
    </source>
</reference>
<dbReference type="PANTHER" id="PTHR10566">
    <property type="entry name" value="CHAPERONE-ACTIVITY OF BC1 COMPLEX CABC1 -RELATED"/>
    <property type="match status" value="1"/>
</dbReference>
<dbReference type="Pfam" id="PF03109">
    <property type="entry name" value="ABC1"/>
    <property type="match status" value="1"/>
</dbReference>
<feature type="domain" description="ABC1 atypical kinase-like" evidence="2">
    <location>
        <begin position="95"/>
        <end position="308"/>
    </location>
</feature>
<organism evidence="3">
    <name type="scientific">viral metagenome</name>
    <dbReference type="NCBI Taxonomy" id="1070528"/>
    <lineage>
        <taxon>unclassified sequences</taxon>
        <taxon>metagenomes</taxon>
        <taxon>organismal metagenomes</taxon>
    </lineage>
</organism>